<dbReference type="EMBL" id="LWUJ01000010">
    <property type="protein sequence ID" value="OAL10486.1"/>
    <property type="molecule type" value="Genomic_DNA"/>
</dbReference>
<reference evidence="2" key="1">
    <citation type="submission" date="2016-04" db="EMBL/GenBank/DDBJ databases">
        <authorList>
            <person name="Quiroz-Castaneda R.E."/>
            <person name="Martinez-Ocampo F."/>
        </authorList>
    </citation>
    <scope>NUCLEOTIDE SEQUENCE [LARGE SCALE GENOMIC DNA]</scope>
    <source>
        <strain evidence="2">INIFAP01</strain>
    </source>
</reference>
<evidence type="ECO:0000313" key="2">
    <source>
        <dbReference type="Proteomes" id="UP000077623"/>
    </source>
</evidence>
<name>A0A1A9QEV8_9MOLU</name>
<evidence type="ECO:0000313" key="1">
    <source>
        <dbReference type="EMBL" id="OAL10486.1"/>
    </source>
</evidence>
<protein>
    <submittedName>
        <fullName evidence="1">Uncharacterized protein</fullName>
    </submittedName>
</protein>
<sequence>MSSLKKILIGLGSVSAITGLAVGSYCLSKLKSPKNIRDKLLKEGLTPLDTNAVNTQDDEKWKILIKKHLDSANSNKRIPSLTFSSRAAQKPIDSDIAGIKSQCSRLLRIKITKDEDFETDLQNAKDWCTSESEFAKE</sequence>
<comment type="caution">
    <text evidence="1">The sequence shown here is derived from an EMBL/GenBank/DDBJ whole genome shotgun (WGS) entry which is preliminary data.</text>
</comment>
<keyword evidence="2" id="KW-1185">Reference proteome</keyword>
<accession>A0A1A9QEV8</accession>
<gene>
    <name evidence="1" type="ORF">A6V39_00280</name>
</gene>
<proteinExistence type="predicted"/>
<dbReference type="RefSeq" id="WP_187149719.1">
    <property type="nucleotide sequence ID" value="NZ_LWUJ01000010.1"/>
</dbReference>
<organism evidence="1 2">
    <name type="scientific">Candidatus Mycoplasma haematobovis</name>
    <dbReference type="NCBI Taxonomy" id="432608"/>
    <lineage>
        <taxon>Bacteria</taxon>
        <taxon>Bacillati</taxon>
        <taxon>Mycoplasmatota</taxon>
        <taxon>Mollicutes</taxon>
        <taxon>Mycoplasmataceae</taxon>
        <taxon>Mycoplasma</taxon>
    </lineage>
</organism>
<dbReference type="Proteomes" id="UP000077623">
    <property type="component" value="Unassembled WGS sequence"/>
</dbReference>
<dbReference type="AlphaFoldDB" id="A0A1A9QEV8"/>
<dbReference type="STRING" id="432608.A6V39_00280"/>